<evidence type="ECO:0000313" key="4">
    <source>
        <dbReference type="Proteomes" id="UP001174677"/>
    </source>
</evidence>
<evidence type="ECO:0000256" key="1">
    <source>
        <dbReference type="SAM" id="MobiDB-lite"/>
    </source>
</evidence>
<comment type="caution">
    <text evidence="3">The sequence shown here is derived from an EMBL/GenBank/DDBJ whole genome shotgun (WGS) entry which is preliminary data.</text>
</comment>
<sequence>MPEMKRKQQIIAYFLFALFIASHCHCSSAIMVHAAYSVDYRHRSTQQKTSSSTRYMLASRKSGAQVKETIQKVPSGPNPIGNRHPRTSIHV</sequence>
<name>A0ABQ9M9W2_HEVBR</name>
<dbReference type="EMBL" id="JARPOI010000008">
    <property type="protein sequence ID" value="KAJ9175701.1"/>
    <property type="molecule type" value="Genomic_DNA"/>
</dbReference>
<feature type="signal peptide" evidence="2">
    <location>
        <begin position="1"/>
        <end position="29"/>
    </location>
</feature>
<reference evidence="3 4" key="1">
    <citation type="journal article" date="2023" name="Plant Biotechnol. J.">
        <title>Chromosome-level wild Hevea brasiliensis genome provides new tools for genomic-assisted breeding and valuable loci to elevate rubber yield.</title>
        <authorList>
            <person name="Cheng H."/>
            <person name="Song X."/>
            <person name="Hu Y."/>
            <person name="Wu T."/>
            <person name="Yang Q."/>
            <person name="An Z."/>
            <person name="Feng S."/>
            <person name="Deng Z."/>
            <person name="Wu W."/>
            <person name="Zeng X."/>
            <person name="Tu M."/>
            <person name="Wang X."/>
            <person name="Huang H."/>
        </authorList>
    </citation>
    <scope>NUCLEOTIDE SEQUENCE [LARGE SCALE GENOMIC DNA]</scope>
    <source>
        <strain evidence="3">MT/VB/25A 57/8</strain>
    </source>
</reference>
<feature type="chain" id="PRO_5045671556" evidence="2">
    <location>
        <begin position="30"/>
        <end position="91"/>
    </location>
</feature>
<accession>A0ABQ9M9W2</accession>
<feature type="region of interest" description="Disordered" evidence="1">
    <location>
        <begin position="67"/>
        <end position="91"/>
    </location>
</feature>
<organism evidence="3 4">
    <name type="scientific">Hevea brasiliensis</name>
    <name type="common">Para rubber tree</name>
    <name type="synonym">Siphonia brasiliensis</name>
    <dbReference type="NCBI Taxonomy" id="3981"/>
    <lineage>
        <taxon>Eukaryota</taxon>
        <taxon>Viridiplantae</taxon>
        <taxon>Streptophyta</taxon>
        <taxon>Embryophyta</taxon>
        <taxon>Tracheophyta</taxon>
        <taxon>Spermatophyta</taxon>
        <taxon>Magnoliopsida</taxon>
        <taxon>eudicotyledons</taxon>
        <taxon>Gunneridae</taxon>
        <taxon>Pentapetalae</taxon>
        <taxon>rosids</taxon>
        <taxon>fabids</taxon>
        <taxon>Malpighiales</taxon>
        <taxon>Euphorbiaceae</taxon>
        <taxon>Crotonoideae</taxon>
        <taxon>Micrandreae</taxon>
        <taxon>Hevea</taxon>
    </lineage>
</organism>
<gene>
    <name evidence="3" type="ORF">P3X46_014230</name>
</gene>
<proteinExistence type="predicted"/>
<keyword evidence="4" id="KW-1185">Reference proteome</keyword>
<keyword evidence="2" id="KW-0732">Signal</keyword>
<evidence type="ECO:0000313" key="3">
    <source>
        <dbReference type="EMBL" id="KAJ9175701.1"/>
    </source>
</evidence>
<protein>
    <submittedName>
        <fullName evidence="3">Uncharacterized protein</fullName>
    </submittedName>
</protein>
<evidence type="ECO:0000256" key="2">
    <source>
        <dbReference type="SAM" id="SignalP"/>
    </source>
</evidence>
<dbReference type="Proteomes" id="UP001174677">
    <property type="component" value="Chromosome 8"/>
</dbReference>